<dbReference type="PANTHER" id="PTHR33112:SF10">
    <property type="entry name" value="TOL"/>
    <property type="match status" value="1"/>
</dbReference>
<feature type="domain" description="Heterokaryon incompatibility" evidence="2">
    <location>
        <begin position="305"/>
        <end position="474"/>
    </location>
</feature>
<feature type="region of interest" description="Disordered" evidence="1">
    <location>
        <begin position="176"/>
        <end position="234"/>
    </location>
</feature>
<dbReference type="STRING" id="50376.A0A517LK22"/>
<gene>
    <name evidence="3" type="ORF">FKW77_002800</name>
</gene>
<evidence type="ECO:0000313" key="4">
    <source>
        <dbReference type="Proteomes" id="UP000316270"/>
    </source>
</evidence>
<evidence type="ECO:0000313" key="3">
    <source>
        <dbReference type="EMBL" id="QDS75916.1"/>
    </source>
</evidence>
<evidence type="ECO:0000259" key="2">
    <source>
        <dbReference type="Pfam" id="PF06985"/>
    </source>
</evidence>
<name>A0A517LK22_9PEZI</name>
<dbReference type="Pfam" id="PF06985">
    <property type="entry name" value="HET"/>
    <property type="match status" value="1"/>
</dbReference>
<reference evidence="3 4" key="1">
    <citation type="submission" date="2019-07" db="EMBL/GenBank/DDBJ databases">
        <title>Finished genome of Venturia effusa.</title>
        <authorList>
            <person name="Young C.A."/>
            <person name="Cox M.P."/>
            <person name="Ganley A.R.D."/>
            <person name="David W.J."/>
        </authorList>
    </citation>
    <scope>NUCLEOTIDE SEQUENCE [LARGE SCALE GENOMIC DNA]</scope>
    <source>
        <strain evidence="4">albino</strain>
    </source>
</reference>
<dbReference type="PANTHER" id="PTHR33112">
    <property type="entry name" value="DOMAIN PROTEIN, PUTATIVE-RELATED"/>
    <property type="match status" value="1"/>
</dbReference>
<dbReference type="AlphaFoldDB" id="A0A517LK22"/>
<sequence length="897" mass="102984">MICTACYGMLRGQVGRQWRGTFDLFFDIHASRRELERSAELGCSICRTIEDNVKNLEPEDGADPSEYLSLKTRERFVCAFLSEIHERQGLYRLDFKLGNQKRLGTFLLKQTRSESRSRLYTPISKVTSSDEVLELARFWLRKCISHEHEGCPDDDYHRKSTYYPTRLIDLWAQSSDNDPALKGNETEENLRGTSYSDQKTTSYGKGSGTGAAEDANGHAKTAPNENGKRKEKDPWDIKNPLEYVRLITPHSLLHNLGSVNASETGSRITGSTQNGLAFGTTASAPAKADFPKPGALQPAPSLGNYVTLSHCWGGTTFTRLGVENLERFKERIPLNELPRTFQEAMHFVRRLNPGIRYIWIDSLCIIQDDPDDWTRESAKMYDVYRNSYCNISATAARNSQEGLYFRRDPRSLWGDEVNLNTDGIPKSRTQEIHDYDQGLGHQPVIRRCDVLDLSFWEREVDKAPVNTRAWVLQERLLPPRVLHFCKNQIAWECRHLDAAERFPHGVPDMVSDVENAEYKPRIKSLIPSPYGRCPISAIPDEASRVAHENWKLIVERYTNTGLTKPEDKLIALAGIAEMMDGQIKGRYVAGLWEKYLASQLLWRVEPVWKNKMFSFPSSRPAKYRAPSFSWAAIDAPQGVKCAPTTKESDMHIRVVGFEVMNRDNIRFGQVIKQGTYLELSGILKRIQFSSREKGRGVFKRVDERGKTTRFVWTGFVPQNDPLDYKQRPEEKARSRKDEAKTFSQENPTKMAGAEKVENHTLEKDVERLQEQIRALQEQIQKKEKQSQSDNKLRYRPKVGRADDLWEHDAVYLDSRDDDLEAIEDPRNQVYCMPAHTDSQNFLTCLLLLQKEHDVLRETRRFRRVGITVISPYEGGREAILPKDHVKKREESPTIFIV</sequence>
<keyword evidence="4" id="KW-1185">Reference proteome</keyword>
<proteinExistence type="predicted"/>
<evidence type="ECO:0000256" key="1">
    <source>
        <dbReference type="SAM" id="MobiDB-lite"/>
    </source>
</evidence>
<organism evidence="3 4">
    <name type="scientific">Venturia effusa</name>
    <dbReference type="NCBI Taxonomy" id="50376"/>
    <lineage>
        <taxon>Eukaryota</taxon>
        <taxon>Fungi</taxon>
        <taxon>Dikarya</taxon>
        <taxon>Ascomycota</taxon>
        <taxon>Pezizomycotina</taxon>
        <taxon>Dothideomycetes</taxon>
        <taxon>Pleosporomycetidae</taxon>
        <taxon>Venturiales</taxon>
        <taxon>Venturiaceae</taxon>
        <taxon>Venturia</taxon>
    </lineage>
</organism>
<feature type="compositionally biased region" description="Basic and acidic residues" evidence="1">
    <location>
        <begin position="722"/>
        <end position="740"/>
    </location>
</feature>
<dbReference type="InterPro" id="IPR010730">
    <property type="entry name" value="HET"/>
</dbReference>
<protein>
    <recommendedName>
        <fullName evidence="2">Heterokaryon incompatibility domain-containing protein</fullName>
    </recommendedName>
</protein>
<dbReference type="OrthoDB" id="5362512at2759"/>
<dbReference type="Proteomes" id="UP000316270">
    <property type="component" value="Chromosome 14"/>
</dbReference>
<accession>A0A517LK22</accession>
<dbReference type="EMBL" id="CP042198">
    <property type="protein sequence ID" value="QDS75916.1"/>
    <property type="molecule type" value="Genomic_DNA"/>
</dbReference>
<feature type="region of interest" description="Disordered" evidence="1">
    <location>
        <begin position="721"/>
        <end position="760"/>
    </location>
</feature>